<accession>A0ABR4AF31</accession>
<comment type="caution">
    <text evidence="2">The sequence shown here is derived from an EMBL/GenBank/DDBJ whole genome shotgun (WGS) entry which is preliminary data.</text>
</comment>
<reference evidence="2 3" key="1">
    <citation type="submission" date="2024-09" db="EMBL/GenBank/DDBJ databases">
        <title>Rethinking Asexuality: The Enigmatic Case of Functional Sexual Genes in Lepraria (Stereocaulaceae).</title>
        <authorList>
            <person name="Doellman M."/>
            <person name="Sun Y."/>
            <person name="Barcenas-Pena A."/>
            <person name="Lumbsch H.T."/>
            <person name="Grewe F."/>
        </authorList>
    </citation>
    <scope>NUCLEOTIDE SEQUENCE [LARGE SCALE GENOMIC DNA]</scope>
    <source>
        <strain evidence="2 3">Grewe 0041</strain>
    </source>
</reference>
<gene>
    <name evidence="2" type="ORF">ABVK25_012487</name>
</gene>
<keyword evidence="3" id="KW-1185">Reference proteome</keyword>
<proteinExistence type="predicted"/>
<evidence type="ECO:0000313" key="3">
    <source>
        <dbReference type="Proteomes" id="UP001590951"/>
    </source>
</evidence>
<name>A0ABR4AF31_9LECA</name>
<dbReference type="EMBL" id="JBHFEH010000218">
    <property type="protein sequence ID" value="KAL2044079.1"/>
    <property type="molecule type" value="Genomic_DNA"/>
</dbReference>
<organism evidence="2 3">
    <name type="scientific">Lepraria finkii</name>
    <dbReference type="NCBI Taxonomy" id="1340010"/>
    <lineage>
        <taxon>Eukaryota</taxon>
        <taxon>Fungi</taxon>
        <taxon>Dikarya</taxon>
        <taxon>Ascomycota</taxon>
        <taxon>Pezizomycotina</taxon>
        <taxon>Lecanoromycetes</taxon>
        <taxon>OSLEUM clade</taxon>
        <taxon>Lecanoromycetidae</taxon>
        <taxon>Lecanorales</taxon>
        <taxon>Lecanorineae</taxon>
        <taxon>Stereocaulaceae</taxon>
        <taxon>Lepraria</taxon>
    </lineage>
</organism>
<sequence>MRRVRAIFVTLNTQILPYPPAAAVRFRRLIPLKVPAVVSSGHLQLTSKVPSSPFVHHPELSQELSFAEFTQPLEIPLPLLDHQPISLTSLLDESSTHSAALEQNGPDEQSYYHHFRTSGQPHKEANENRKVVVTPSTSPSHLTRPTYDFDPSRNPRFPNDDNQTSEAWVNGHHPAVNVWSTPTRTGFDESGRYRNDPEVDDDYDVSERTGPDQSQDVQNMDDFDGQARPGPYESDPN</sequence>
<feature type="region of interest" description="Disordered" evidence="1">
    <location>
        <begin position="118"/>
        <end position="237"/>
    </location>
</feature>
<evidence type="ECO:0000256" key="1">
    <source>
        <dbReference type="SAM" id="MobiDB-lite"/>
    </source>
</evidence>
<protein>
    <submittedName>
        <fullName evidence="2">Uncharacterized protein</fullName>
    </submittedName>
</protein>
<feature type="compositionally biased region" description="Basic and acidic residues" evidence="1">
    <location>
        <begin position="121"/>
        <end position="130"/>
    </location>
</feature>
<evidence type="ECO:0000313" key="2">
    <source>
        <dbReference type="EMBL" id="KAL2044079.1"/>
    </source>
</evidence>
<dbReference type="Proteomes" id="UP001590951">
    <property type="component" value="Unassembled WGS sequence"/>
</dbReference>
<feature type="compositionally biased region" description="Polar residues" evidence="1">
    <location>
        <begin position="134"/>
        <end position="143"/>
    </location>
</feature>
<feature type="compositionally biased region" description="Basic and acidic residues" evidence="1">
    <location>
        <begin position="186"/>
        <end position="197"/>
    </location>
</feature>